<evidence type="ECO:0000313" key="3">
    <source>
        <dbReference type="Proteomes" id="UP000598971"/>
    </source>
</evidence>
<accession>A0A8J8JTB8</accession>
<evidence type="ECO:0000256" key="1">
    <source>
        <dbReference type="SAM" id="MobiDB-lite"/>
    </source>
</evidence>
<name>A0A8J8JTB8_9BACT</name>
<proteinExistence type="predicted"/>
<reference evidence="2" key="1">
    <citation type="submission" date="2019-10" db="EMBL/GenBank/DDBJ databases">
        <title>Draft genome sequence of Panacibacter sp. KCS-6.</title>
        <authorList>
            <person name="Yim K.J."/>
        </authorList>
    </citation>
    <scope>NUCLEOTIDE SEQUENCE</scope>
    <source>
        <strain evidence="2">KCS-6</strain>
    </source>
</reference>
<dbReference type="Proteomes" id="UP000598971">
    <property type="component" value="Unassembled WGS sequence"/>
</dbReference>
<organism evidence="2 3">
    <name type="scientific">Limnovirga soli</name>
    <dbReference type="NCBI Taxonomy" id="2656915"/>
    <lineage>
        <taxon>Bacteria</taxon>
        <taxon>Pseudomonadati</taxon>
        <taxon>Bacteroidota</taxon>
        <taxon>Chitinophagia</taxon>
        <taxon>Chitinophagales</taxon>
        <taxon>Chitinophagaceae</taxon>
        <taxon>Limnovirga</taxon>
    </lineage>
</organism>
<dbReference type="AlphaFoldDB" id="A0A8J8JTB8"/>
<feature type="region of interest" description="Disordered" evidence="1">
    <location>
        <begin position="1"/>
        <end position="100"/>
    </location>
</feature>
<sequence>MITLIGYPYYPAGDDIYNQSQKMDDVDPENITANKSLNEEETGSAENEKNFEDDVSGSDLDVPGAETDDEQEVNGDEDEENNYYSLGGDEHNDLDEDHWE</sequence>
<gene>
    <name evidence="2" type="ORF">GD597_09750</name>
</gene>
<feature type="compositionally biased region" description="Acidic residues" evidence="1">
    <location>
        <begin position="66"/>
        <end position="81"/>
    </location>
</feature>
<comment type="caution">
    <text evidence="2">The sequence shown here is derived from an EMBL/GenBank/DDBJ whole genome shotgun (WGS) entry which is preliminary data.</text>
</comment>
<protein>
    <submittedName>
        <fullName evidence="2">Uncharacterized protein</fullName>
    </submittedName>
</protein>
<evidence type="ECO:0000313" key="2">
    <source>
        <dbReference type="EMBL" id="NNV55743.1"/>
    </source>
</evidence>
<keyword evidence="3" id="KW-1185">Reference proteome</keyword>
<dbReference type="EMBL" id="WHPF01000006">
    <property type="protein sequence ID" value="NNV55743.1"/>
    <property type="molecule type" value="Genomic_DNA"/>
</dbReference>